<keyword evidence="7" id="KW-0175">Coiled coil</keyword>
<evidence type="ECO:0000256" key="2">
    <source>
        <dbReference type="ARBA" id="ARBA00022670"/>
    </source>
</evidence>
<dbReference type="PROSITE" id="PS50203">
    <property type="entry name" value="CALPAIN_CAT"/>
    <property type="match status" value="1"/>
</dbReference>
<reference evidence="10" key="1">
    <citation type="journal article" date="2021" name="Sci. Rep.">
        <title>Diploid genomic architecture of Nitzschia inconspicua, an elite biomass production diatom.</title>
        <authorList>
            <person name="Oliver A."/>
            <person name="Podell S."/>
            <person name="Pinowska A."/>
            <person name="Traller J.C."/>
            <person name="Smith S.R."/>
            <person name="McClure R."/>
            <person name="Beliaev A."/>
            <person name="Bohutskyi P."/>
            <person name="Hill E.A."/>
            <person name="Rabines A."/>
            <person name="Zheng H."/>
            <person name="Allen L.Z."/>
            <person name="Kuo A."/>
            <person name="Grigoriev I.V."/>
            <person name="Allen A.E."/>
            <person name="Hazlebeck D."/>
            <person name="Allen E.E."/>
        </authorList>
    </citation>
    <scope>NUCLEOTIDE SEQUENCE</scope>
    <source>
        <strain evidence="10">Hildebrandi</strain>
    </source>
</reference>
<dbReference type="Proteomes" id="UP000693970">
    <property type="component" value="Unassembled WGS sequence"/>
</dbReference>
<dbReference type="PROSITE" id="PS00139">
    <property type="entry name" value="THIOL_PROTEASE_CYS"/>
    <property type="match status" value="1"/>
</dbReference>
<evidence type="ECO:0000313" key="11">
    <source>
        <dbReference type="Proteomes" id="UP000693970"/>
    </source>
</evidence>
<accession>A0A9K3PJH5</accession>
<dbReference type="InterPro" id="IPR000169">
    <property type="entry name" value="Pept_cys_AS"/>
</dbReference>
<dbReference type="PANTHER" id="PTHR10183:SF379">
    <property type="entry name" value="CALPAIN-5"/>
    <property type="match status" value="1"/>
</dbReference>
<comment type="similarity">
    <text evidence="1">Belongs to the peptidase C2 family.</text>
</comment>
<keyword evidence="3 6" id="KW-0378">Hydrolase</keyword>
<comment type="caution">
    <text evidence="10">The sequence shown here is derived from an EMBL/GenBank/DDBJ whole genome shotgun (WGS) entry which is preliminary data.</text>
</comment>
<evidence type="ECO:0000256" key="5">
    <source>
        <dbReference type="PIRSR" id="PIRSR622684-1"/>
    </source>
</evidence>
<dbReference type="AlphaFoldDB" id="A0A9K3PJH5"/>
<dbReference type="InterPro" id="IPR022684">
    <property type="entry name" value="Calpain_cysteine_protease"/>
</dbReference>
<evidence type="ECO:0000256" key="1">
    <source>
        <dbReference type="ARBA" id="ARBA00007623"/>
    </source>
</evidence>
<keyword evidence="4 6" id="KW-0788">Thiol protease</keyword>
<dbReference type="GO" id="GO:0006508">
    <property type="term" value="P:proteolysis"/>
    <property type="evidence" value="ECO:0007669"/>
    <property type="project" value="UniProtKB-KW"/>
</dbReference>
<evidence type="ECO:0000256" key="3">
    <source>
        <dbReference type="ARBA" id="ARBA00022801"/>
    </source>
</evidence>
<dbReference type="PANTHER" id="PTHR10183">
    <property type="entry name" value="CALPAIN"/>
    <property type="match status" value="1"/>
</dbReference>
<evidence type="ECO:0000256" key="8">
    <source>
        <dbReference type="SAM" id="MobiDB-lite"/>
    </source>
</evidence>
<evidence type="ECO:0000259" key="9">
    <source>
        <dbReference type="PROSITE" id="PS50203"/>
    </source>
</evidence>
<dbReference type="SMART" id="SM00230">
    <property type="entry name" value="CysPc"/>
    <property type="match status" value="1"/>
</dbReference>
<dbReference type="OrthoDB" id="40389at2759"/>
<name>A0A9K3PJH5_9STRA</name>
<organism evidence="10 11">
    <name type="scientific">Nitzschia inconspicua</name>
    <dbReference type="NCBI Taxonomy" id="303405"/>
    <lineage>
        <taxon>Eukaryota</taxon>
        <taxon>Sar</taxon>
        <taxon>Stramenopiles</taxon>
        <taxon>Ochrophyta</taxon>
        <taxon>Bacillariophyta</taxon>
        <taxon>Bacillariophyceae</taxon>
        <taxon>Bacillariophycidae</taxon>
        <taxon>Bacillariales</taxon>
        <taxon>Bacillariaceae</taxon>
        <taxon>Nitzschia</taxon>
    </lineage>
</organism>
<dbReference type="EMBL" id="JAGRRH010000019">
    <property type="protein sequence ID" value="KAG7349543.1"/>
    <property type="molecule type" value="Genomic_DNA"/>
</dbReference>
<evidence type="ECO:0000313" key="10">
    <source>
        <dbReference type="EMBL" id="KAG7349543.1"/>
    </source>
</evidence>
<evidence type="ECO:0000256" key="7">
    <source>
        <dbReference type="SAM" id="Coils"/>
    </source>
</evidence>
<reference evidence="10" key="2">
    <citation type="submission" date="2021-04" db="EMBL/GenBank/DDBJ databases">
        <authorList>
            <person name="Podell S."/>
        </authorList>
    </citation>
    <scope>NUCLEOTIDE SEQUENCE</scope>
    <source>
        <strain evidence="10">Hildebrandi</strain>
    </source>
</reference>
<protein>
    <submittedName>
        <fullName evidence="10">Calpain family cysteine protease</fullName>
    </submittedName>
</protein>
<dbReference type="InterPro" id="IPR001300">
    <property type="entry name" value="Peptidase_C2_calpain_cat"/>
</dbReference>
<feature type="domain" description="Calpain catalytic" evidence="9">
    <location>
        <begin position="347"/>
        <end position="666"/>
    </location>
</feature>
<evidence type="ECO:0000256" key="4">
    <source>
        <dbReference type="ARBA" id="ARBA00022807"/>
    </source>
</evidence>
<feature type="region of interest" description="Disordered" evidence="8">
    <location>
        <begin position="122"/>
        <end position="198"/>
    </location>
</feature>
<evidence type="ECO:0000256" key="6">
    <source>
        <dbReference type="PROSITE-ProRule" id="PRU00239"/>
    </source>
</evidence>
<keyword evidence="11" id="KW-1185">Reference proteome</keyword>
<dbReference type="GO" id="GO:0004198">
    <property type="term" value="F:calcium-dependent cysteine-type endopeptidase activity"/>
    <property type="evidence" value="ECO:0007669"/>
    <property type="project" value="InterPro"/>
</dbReference>
<feature type="active site" evidence="5 6">
    <location>
        <position position="588"/>
    </location>
</feature>
<keyword evidence="2 6" id="KW-0645">Protease</keyword>
<feature type="coiled-coil region" evidence="7">
    <location>
        <begin position="90"/>
        <end position="117"/>
    </location>
</feature>
<feature type="active site" evidence="5 6">
    <location>
        <position position="376"/>
    </location>
</feature>
<dbReference type="Pfam" id="PF00648">
    <property type="entry name" value="Peptidase_C2"/>
    <property type="match status" value="1"/>
</dbReference>
<sequence length="677" mass="75799">MLSSSRASTSQPKGDHDVVMDDTCEPFGAKMKRMATNCGYEMGLCCFKTQKQSQISALEFKINQRKKKFGVDYLTLVNQHATPTTLRDCLKQAQNDISELQANIDKHLNLIDDKEQEINEKIVGDPTDSTQGIMNGSGSSKKKKKRKVHESNVDTDILDNESFPSSSNRSKLKKAPPASKATKSNTKERNKTTKAPAGFKPAVIPAEFQNADQNRWKIVEKNFNGQTTYVTRGEQEVVKDKAISEGISHFRSNPGLYVAMMYQTKMIEWPTNQHQYTLIHRAGTVGYMPTDVSAKGWMTMLINHYERLPPMKNNILPSKFCDAYTDSMTHQGKQLHSSNNKPILPGRGMGVGDSPSLKIIGDVDPSDIHQGTVGDCWLLSGISSLAEFDGAIKRLFRKTSRLDERPLDTPNQYIVTLWDLSTWKEVDVVIDERLPVMADGSGRLLASKPSEDGELWAVYLEKALSIHCGGWDKITGGQCTHAWALLTGCKHQYTISKNSKTGKFVCTAKYNPREKKWAKHGNSPHDCDSSMWRVEWPDVGGGGSMDLELTEDELFLRMVAWDETNYIVGAGTLGTSDKNRTDGLVDNHAYSVIESRSNVCGTGIDLLKVRNPWGSGEIEDGEFDDDGPGWDRYPEMKRELNPVVADDGIFWVTKDEFFKYYQTVYVSASDMTQFLED</sequence>
<gene>
    <name evidence="10" type="ORF">IV203_012140</name>
</gene>
<feature type="active site" evidence="5 6">
    <location>
        <position position="611"/>
    </location>
</feature>
<proteinExistence type="inferred from homology"/>
<feature type="compositionally biased region" description="Low complexity" evidence="8">
    <location>
        <begin position="175"/>
        <end position="184"/>
    </location>
</feature>